<evidence type="ECO:0000313" key="3">
    <source>
        <dbReference type="Proteomes" id="UP001141552"/>
    </source>
</evidence>
<feature type="compositionally biased region" description="Polar residues" evidence="1">
    <location>
        <begin position="72"/>
        <end position="81"/>
    </location>
</feature>
<dbReference type="AlphaFoldDB" id="A0A9Q0GEX9"/>
<protein>
    <submittedName>
        <fullName evidence="2">Uncharacterized protein</fullName>
    </submittedName>
</protein>
<evidence type="ECO:0000256" key="1">
    <source>
        <dbReference type="SAM" id="MobiDB-lite"/>
    </source>
</evidence>
<feature type="compositionally biased region" description="Basic and acidic residues" evidence="1">
    <location>
        <begin position="1"/>
        <end position="57"/>
    </location>
</feature>
<reference evidence="2" key="2">
    <citation type="journal article" date="2023" name="Plants (Basel)">
        <title>Annotation of the Turnera subulata (Passifloraceae) Draft Genome Reveals the S-Locus Evolved after the Divergence of Turneroideae from Passifloroideae in a Stepwise Manner.</title>
        <authorList>
            <person name="Henning P.M."/>
            <person name="Roalson E.H."/>
            <person name="Mir W."/>
            <person name="McCubbin A.G."/>
            <person name="Shore J.S."/>
        </authorList>
    </citation>
    <scope>NUCLEOTIDE SEQUENCE</scope>
    <source>
        <strain evidence="2">F60SS</strain>
    </source>
</reference>
<organism evidence="2 3">
    <name type="scientific">Turnera subulata</name>
    <dbReference type="NCBI Taxonomy" id="218843"/>
    <lineage>
        <taxon>Eukaryota</taxon>
        <taxon>Viridiplantae</taxon>
        <taxon>Streptophyta</taxon>
        <taxon>Embryophyta</taxon>
        <taxon>Tracheophyta</taxon>
        <taxon>Spermatophyta</taxon>
        <taxon>Magnoliopsida</taxon>
        <taxon>eudicotyledons</taxon>
        <taxon>Gunneridae</taxon>
        <taxon>Pentapetalae</taxon>
        <taxon>rosids</taxon>
        <taxon>fabids</taxon>
        <taxon>Malpighiales</taxon>
        <taxon>Passifloraceae</taxon>
        <taxon>Turnera</taxon>
    </lineage>
</organism>
<dbReference type="OrthoDB" id="660385at2759"/>
<name>A0A9Q0GEX9_9ROSI</name>
<keyword evidence="3" id="KW-1185">Reference proteome</keyword>
<dbReference type="PANTHER" id="PTHR33193:SF13">
    <property type="entry name" value="EXPRESSED PROTEIN"/>
    <property type="match status" value="1"/>
</dbReference>
<gene>
    <name evidence="2" type="ORF">Tsubulata_032779</name>
</gene>
<feature type="region of interest" description="Disordered" evidence="1">
    <location>
        <begin position="1"/>
        <end position="107"/>
    </location>
</feature>
<comment type="caution">
    <text evidence="2">The sequence shown here is derived from an EMBL/GenBank/DDBJ whole genome shotgun (WGS) entry which is preliminary data.</text>
</comment>
<dbReference type="EMBL" id="JAKUCV010000910">
    <property type="protein sequence ID" value="KAJ4848408.1"/>
    <property type="molecule type" value="Genomic_DNA"/>
</dbReference>
<accession>A0A9Q0GEX9</accession>
<dbReference type="Proteomes" id="UP001141552">
    <property type="component" value="Unassembled WGS sequence"/>
</dbReference>
<proteinExistence type="predicted"/>
<feature type="compositionally biased region" description="Polar residues" evidence="1">
    <location>
        <begin position="89"/>
        <end position="101"/>
    </location>
</feature>
<evidence type="ECO:0000313" key="2">
    <source>
        <dbReference type="EMBL" id="KAJ4848408.1"/>
    </source>
</evidence>
<reference evidence="2" key="1">
    <citation type="submission" date="2022-02" db="EMBL/GenBank/DDBJ databases">
        <authorList>
            <person name="Henning P.M."/>
            <person name="McCubbin A.G."/>
            <person name="Shore J.S."/>
        </authorList>
    </citation>
    <scope>NUCLEOTIDE SEQUENCE</scope>
    <source>
        <strain evidence="2">F60SS</strain>
        <tissue evidence="2">Leaves</tissue>
    </source>
</reference>
<sequence>MCRAEGERGMDEFRAGNRPNKNEDWRKDMEEFKAANRTYTRNDWKREKRQAYIRKAEQTPSFSKPSPPPASLTQQQQQPSSHYDRYNSKDYNNSTGSTTPWSFGHPEVKRQQRVARYKAYGVEGKMKSSLKNGLRWAKNKYCQIVYGY</sequence>
<dbReference type="InterPro" id="IPR021899">
    <property type="entry name" value="DUF3511"/>
</dbReference>
<dbReference type="PANTHER" id="PTHR33193">
    <property type="entry name" value="DOMAIN PROTEIN, PUTATIVE (DUF3511)-RELATED"/>
    <property type="match status" value="1"/>
</dbReference>
<dbReference type="Pfam" id="PF12023">
    <property type="entry name" value="DUF3511"/>
    <property type="match status" value="1"/>
</dbReference>